<dbReference type="InterPro" id="IPR032710">
    <property type="entry name" value="NTF2-like_dom_sf"/>
</dbReference>
<dbReference type="SUPFAM" id="SSF54427">
    <property type="entry name" value="NTF2-like"/>
    <property type="match status" value="1"/>
</dbReference>
<reference evidence="3" key="1">
    <citation type="submission" date="2020-10" db="EMBL/GenBank/DDBJ databases">
        <title>Connecting structure to function with the recovery of over 1000 high-quality activated sludge metagenome-assembled genomes encoding full-length rRNA genes using long-read sequencing.</title>
        <authorList>
            <person name="Singleton C.M."/>
            <person name="Petriglieri F."/>
            <person name="Kristensen J.M."/>
            <person name="Kirkegaard R.H."/>
            <person name="Michaelsen T.Y."/>
            <person name="Andersen M.H."/>
            <person name="Karst S.M."/>
            <person name="Dueholm M.S."/>
            <person name="Nielsen P.H."/>
            <person name="Albertsen M."/>
        </authorList>
    </citation>
    <scope>NUCLEOTIDE SEQUENCE</scope>
    <source>
        <strain evidence="3">Skiv_18-Q3-R9-52_MAXAC.067</strain>
    </source>
</reference>
<organism evidence="3 4">
    <name type="scientific">Candidatus Geothrix skivensis</name>
    <dbReference type="NCBI Taxonomy" id="2954439"/>
    <lineage>
        <taxon>Bacteria</taxon>
        <taxon>Pseudomonadati</taxon>
        <taxon>Acidobacteriota</taxon>
        <taxon>Holophagae</taxon>
        <taxon>Holophagales</taxon>
        <taxon>Holophagaceae</taxon>
        <taxon>Geothrix</taxon>
    </lineage>
</organism>
<gene>
    <name evidence="3" type="ORF">IPP58_02820</name>
</gene>
<feature type="domain" description="SnoaL-like" evidence="2">
    <location>
        <begin position="475"/>
        <end position="574"/>
    </location>
</feature>
<dbReference type="Gene3D" id="2.30.40.10">
    <property type="entry name" value="Urease, subunit C, domain 1"/>
    <property type="match status" value="1"/>
</dbReference>
<evidence type="ECO:0000259" key="1">
    <source>
        <dbReference type="Pfam" id="PF01979"/>
    </source>
</evidence>
<dbReference type="InterPro" id="IPR051781">
    <property type="entry name" value="Metallo-dep_Hydrolase"/>
</dbReference>
<proteinExistence type="predicted"/>
<dbReference type="Pfam" id="PF12680">
    <property type="entry name" value="SnoaL_2"/>
    <property type="match status" value="1"/>
</dbReference>
<dbReference type="GO" id="GO:0016810">
    <property type="term" value="F:hydrolase activity, acting on carbon-nitrogen (but not peptide) bonds"/>
    <property type="evidence" value="ECO:0007669"/>
    <property type="project" value="InterPro"/>
</dbReference>
<dbReference type="Gene3D" id="3.10.450.50">
    <property type="match status" value="1"/>
</dbReference>
<evidence type="ECO:0000259" key="2">
    <source>
        <dbReference type="Pfam" id="PF12680"/>
    </source>
</evidence>
<dbReference type="EMBL" id="JADKIO010000005">
    <property type="protein sequence ID" value="MBK9795427.1"/>
    <property type="molecule type" value="Genomic_DNA"/>
</dbReference>
<dbReference type="AlphaFoldDB" id="A0A9D7SD76"/>
<dbReference type="Gene3D" id="3.20.20.140">
    <property type="entry name" value="Metal-dependent hydrolases"/>
    <property type="match status" value="1"/>
</dbReference>
<comment type="caution">
    <text evidence="3">The sequence shown here is derived from an EMBL/GenBank/DDBJ whole genome shotgun (WGS) entry which is preliminary data.</text>
</comment>
<dbReference type="Pfam" id="PF01979">
    <property type="entry name" value="Amidohydro_1"/>
    <property type="match status" value="1"/>
</dbReference>
<dbReference type="PANTHER" id="PTHR43135">
    <property type="entry name" value="ALPHA-D-RIBOSE 1-METHYLPHOSPHONATE 5-TRIPHOSPHATE DIPHOSPHATASE"/>
    <property type="match status" value="1"/>
</dbReference>
<protein>
    <submittedName>
        <fullName evidence="3">Amidohydrolase family protein</fullName>
    </submittedName>
</protein>
<evidence type="ECO:0000313" key="4">
    <source>
        <dbReference type="Proteomes" id="UP000886657"/>
    </source>
</evidence>
<accession>A0A9D7SD76</accession>
<feature type="domain" description="Amidohydrolase-related" evidence="1">
    <location>
        <begin position="81"/>
        <end position="458"/>
    </location>
</feature>
<dbReference type="InterPro" id="IPR006680">
    <property type="entry name" value="Amidohydro-rel"/>
</dbReference>
<dbReference type="InterPro" id="IPR032466">
    <property type="entry name" value="Metal_Hydrolase"/>
</dbReference>
<dbReference type="SUPFAM" id="SSF51556">
    <property type="entry name" value="Metallo-dependent hydrolases"/>
    <property type="match status" value="1"/>
</dbReference>
<evidence type="ECO:0000313" key="3">
    <source>
        <dbReference type="EMBL" id="MBK9795427.1"/>
    </source>
</evidence>
<dbReference type="PANTHER" id="PTHR43135:SF3">
    <property type="entry name" value="ALPHA-D-RIBOSE 1-METHYLPHOSPHONATE 5-TRIPHOSPHATE DIPHOSPHATASE"/>
    <property type="match status" value="1"/>
</dbReference>
<dbReference type="InterPro" id="IPR037401">
    <property type="entry name" value="SnoaL-like"/>
</dbReference>
<sequence length="588" mass="63489">MTLHLNGPLGALVLTLVLPSPLLLAQATPRAYLGATLVNPGAKPIPDSVVLLQGGRILAAGPAAKVKLPPGAERVDVTGKWIIPGLVDAHMHFFQSGGLYTRPDGRDLRAFRSYEEEQAQIRRDLPDTFARYLRCGVTSVIDMGGPNWNFEVRDLAAKTPLAPHVWVAGPLLTPGPLQGRTGGPHFLTTGNDPPVIAGTTEAAARAEVRRQAALHTDLFKMWVSEGPTTAVQKAAYDEAKKLGLRVAVHSTTLAGAIEAVQAGADILVHSVLDQPIPDSLMADMKRRGVILIPTLVVFRGGPMLRARRYAFDPWEYELANPRVMGTLFDLMHLPLKLDDAATRAIQEGKVWEAPPVALDNLRRLVAAGVTVATGTDAGNPAAFHGASYHTELKLMALAGLSPMELLACSTINGAKVLGRQQDFGSLEAGKRADLLVLDADPLLDILNTRRIHLVVKEGHAHAPASLLKPSPEDVVQRQLNAYNARDAAAFAATYAPDVAIRTLPETTDTMKGREVLQARYAEMFKRRPDSAVQVTNRAIDGPFVIDQETFVHRWDASQTRFAGTAIYEVKDGLIQTVWFLKAAAPPAK</sequence>
<dbReference type="Proteomes" id="UP000886657">
    <property type="component" value="Unassembled WGS sequence"/>
</dbReference>
<name>A0A9D7SD76_9BACT</name>
<dbReference type="SUPFAM" id="SSF51338">
    <property type="entry name" value="Composite domain of metallo-dependent hydrolases"/>
    <property type="match status" value="1"/>
</dbReference>
<dbReference type="InterPro" id="IPR011059">
    <property type="entry name" value="Metal-dep_hydrolase_composite"/>
</dbReference>